<gene>
    <name evidence="3" type="ORF">L833_3321</name>
</gene>
<dbReference type="Proteomes" id="UP000018502">
    <property type="component" value="Unassembled WGS sequence"/>
</dbReference>
<feature type="compositionally biased region" description="Polar residues" evidence="1">
    <location>
        <begin position="54"/>
        <end position="64"/>
    </location>
</feature>
<evidence type="ECO:0000256" key="1">
    <source>
        <dbReference type="SAM" id="MobiDB-lite"/>
    </source>
</evidence>
<feature type="compositionally biased region" description="Basic and acidic residues" evidence="1">
    <location>
        <begin position="87"/>
        <end position="96"/>
    </location>
</feature>
<evidence type="ECO:0000313" key="4">
    <source>
        <dbReference type="Proteomes" id="UP000018502"/>
    </source>
</evidence>
<keyword evidence="2" id="KW-1133">Transmembrane helix</keyword>
<evidence type="ECO:0000256" key="2">
    <source>
        <dbReference type="SAM" id="Phobius"/>
    </source>
</evidence>
<evidence type="ECO:0008006" key="5">
    <source>
        <dbReference type="Google" id="ProtNLM"/>
    </source>
</evidence>
<keyword evidence="2" id="KW-0472">Membrane</keyword>
<organism evidence="3 4">
    <name type="scientific">Mycobacteroides abscessus MAB_091912_2446</name>
    <dbReference type="NCBI Taxonomy" id="1335414"/>
    <lineage>
        <taxon>Bacteria</taxon>
        <taxon>Bacillati</taxon>
        <taxon>Actinomycetota</taxon>
        <taxon>Actinomycetes</taxon>
        <taxon>Mycobacteriales</taxon>
        <taxon>Mycobacteriaceae</taxon>
        <taxon>Mycobacteroides</taxon>
        <taxon>Mycobacteroides abscessus</taxon>
    </lineage>
</organism>
<reference evidence="3 4" key="1">
    <citation type="journal article" date="2014" name="Emerg. Infect. Dis.">
        <title>High-level Relatedness among Mycobacterium abscessus subsp. massiliense Strains from Widely Separated Outbreaks.</title>
        <authorList>
            <person name="Tettelin H."/>
            <person name="Davidson R.M."/>
            <person name="Agrawal S."/>
            <person name="Aitken M.L."/>
            <person name="Shallom S."/>
            <person name="Hasan N.A."/>
            <person name="Strong M."/>
            <person name="Nogueira de Moura V.C."/>
            <person name="De Groote M.A."/>
            <person name="Duarte R.S."/>
            <person name="Hine E."/>
            <person name="Parankush S."/>
            <person name="Su Q."/>
            <person name="Daugherty S.C."/>
            <person name="Fraser C.M."/>
            <person name="Brown-Elliott B.A."/>
            <person name="Wallace R.J.Jr."/>
            <person name="Holland S.M."/>
            <person name="Sampaio E.P."/>
            <person name="Olivier K.N."/>
            <person name="Jackson M."/>
            <person name="Zelazny A.M."/>
        </authorList>
    </citation>
    <scope>NUCLEOTIDE SEQUENCE [LARGE SCALE GENOMIC DNA]</scope>
    <source>
        <strain evidence="3 4">MAB_091912_2446</strain>
    </source>
</reference>
<proteinExistence type="predicted"/>
<evidence type="ECO:0000313" key="3">
    <source>
        <dbReference type="EMBL" id="ESV65928.1"/>
    </source>
</evidence>
<keyword evidence="2" id="KW-0812">Transmembrane</keyword>
<comment type="caution">
    <text evidence="3">The sequence shown here is derived from an EMBL/GenBank/DDBJ whole genome shotgun (WGS) entry which is preliminary data.</text>
</comment>
<dbReference type="EMBL" id="AYTF01000001">
    <property type="protein sequence ID" value="ESV65928.1"/>
    <property type="molecule type" value="Genomic_DNA"/>
</dbReference>
<feature type="transmembrane region" description="Helical" evidence="2">
    <location>
        <begin position="7"/>
        <end position="29"/>
    </location>
</feature>
<protein>
    <recommendedName>
        <fullName evidence="5">Transmembrane protein</fullName>
    </recommendedName>
</protein>
<sequence length="96" mass="10549">MKAIGRVVAFGVVELAVFGLVLFLLAGTVDYWQVWTFLVVCSRCRRGFPLSICSGPTPQRTSGVSGRAGGRNPESAEGTHRKLVFLPDRDDRDQRP</sequence>
<name>A0A829MNQ7_9MYCO</name>
<accession>A0A829MNQ7</accession>
<feature type="region of interest" description="Disordered" evidence="1">
    <location>
        <begin position="54"/>
        <end position="96"/>
    </location>
</feature>
<dbReference type="AlphaFoldDB" id="A0A829MNQ7"/>